<keyword evidence="6" id="KW-0378">Hydrolase</keyword>
<comment type="caution">
    <text evidence="11">The sequence shown here is derived from an EMBL/GenBank/DDBJ whole genome shotgun (WGS) entry which is preliminary data.</text>
</comment>
<name>A0ABR7EGU2_9FIRM</name>
<keyword evidence="3" id="KW-0540">Nuclease</keyword>
<comment type="cofactor">
    <cofactor evidence="1">
        <name>Mn(2+)</name>
        <dbReference type="ChEBI" id="CHEBI:29035"/>
    </cofactor>
</comment>
<dbReference type="Gene3D" id="3.60.10.10">
    <property type="entry name" value="Endonuclease/exonuclease/phosphatase"/>
    <property type="match status" value="1"/>
</dbReference>
<dbReference type="InterPro" id="IPR005135">
    <property type="entry name" value="Endo/exonuclease/phosphatase"/>
</dbReference>
<evidence type="ECO:0000256" key="9">
    <source>
        <dbReference type="SAM" id="Phobius"/>
    </source>
</evidence>
<dbReference type="InterPro" id="IPR036691">
    <property type="entry name" value="Endo/exonu/phosph_ase_sf"/>
</dbReference>
<dbReference type="InterPro" id="IPR051547">
    <property type="entry name" value="TDP2-like"/>
</dbReference>
<dbReference type="EMBL" id="JACOON010000006">
    <property type="protein sequence ID" value="MBC5649000.1"/>
    <property type="molecule type" value="Genomic_DNA"/>
</dbReference>
<keyword evidence="9" id="KW-1133">Transmembrane helix</keyword>
<keyword evidence="7" id="KW-0460">Magnesium</keyword>
<evidence type="ECO:0000313" key="11">
    <source>
        <dbReference type="EMBL" id="MBC5649000.1"/>
    </source>
</evidence>
<evidence type="ECO:0000256" key="3">
    <source>
        <dbReference type="ARBA" id="ARBA00022722"/>
    </source>
</evidence>
<evidence type="ECO:0000256" key="5">
    <source>
        <dbReference type="ARBA" id="ARBA00022763"/>
    </source>
</evidence>
<evidence type="ECO:0000256" key="6">
    <source>
        <dbReference type="ARBA" id="ARBA00022801"/>
    </source>
</evidence>
<feature type="transmembrane region" description="Helical" evidence="9">
    <location>
        <begin position="7"/>
        <end position="29"/>
    </location>
</feature>
<evidence type="ECO:0000313" key="12">
    <source>
        <dbReference type="Proteomes" id="UP000606889"/>
    </source>
</evidence>
<keyword evidence="8" id="KW-0234">DNA repair</keyword>
<gene>
    <name evidence="11" type="ORF">H8S18_11685</name>
</gene>
<sequence>MAKTKRVLRVIGIVLAAVAVLFAALLLFLTVTEYRPAPIEEVSVTGTADEPADGRVRVLTCNIGYAGLGKNQDFFMDGGGMVRPDQKTDVETNLKGIGGMLTDHPADVVFVQEADVDSHRSYYIDEAGYLAGLTKKNAAFAYNYKAAFVPYPIPMIGKVEGGLLTLTDYRVESASRVALPASFTWPVSTCNLKRCLLVCRVPYEGHELVLVNLHLEAYGDGEGKIAQTNMLMDFLTAEYEKGNYVIAGGDFNQAFPDIAGYPVVDTENWTPGALSADMLPEGWQFAVDSSSPTCRLLSGPYTGDREQTQLYVIDGFILSPNVALKTVRTIDLDFEYADHNPVLLDVELQ</sequence>
<keyword evidence="5" id="KW-0227">DNA damage</keyword>
<reference evidence="11 12" key="1">
    <citation type="submission" date="2020-08" db="EMBL/GenBank/DDBJ databases">
        <title>Genome public.</title>
        <authorList>
            <person name="Liu C."/>
            <person name="Sun Q."/>
        </authorList>
    </citation>
    <scope>NUCLEOTIDE SEQUENCE [LARGE SCALE GENOMIC DNA]</scope>
    <source>
        <strain evidence="11 12">NSJ-35</strain>
    </source>
</reference>
<organism evidence="11 12">
    <name type="scientific">Christensenella tenuis</name>
    <dbReference type="NCBI Taxonomy" id="2763033"/>
    <lineage>
        <taxon>Bacteria</taxon>
        <taxon>Bacillati</taxon>
        <taxon>Bacillota</taxon>
        <taxon>Clostridia</taxon>
        <taxon>Christensenellales</taxon>
        <taxon>Christensenellaceae</taxon>
        <taxon>Christensenella</taxon>
    </lineage>
</organism>
<evidence type="ECO:0000259" key="10">
    <source>
        <dbReference type="Pfam" id="PF03372"/>
    </source>
</evidence>
<dbReference type="PANTHER" id="PTHR15822:SF4">
    <property type="entry name" value="TYROSYL-DNA PHOSPHODIESTERASE 2"/>
    <property type="match status" value="1"/>
</dbReference>
<evidence type="ECO:0000256" key="7">
    <source>
        <dbReference type="ARBA" id="ARBA00022842"/>
    </source>
</evidence>
<feature type="domain" description="Endonuclease/exonuclease/phosphatase" evidence="10">
    <location>
        <begin position="85"/>
        <end position="280"/>
    </location>
</feature>
<evidence type="ECO:0000256" key="2">
    <source>
        <dbReference type="ARBA" id="ARBA00001946"/>
    </source>
</evidence>
<keyword evidence="11" id="KW-0255">Endonuclease</keyword>
<keyword evidence="9" id="KW-0812">Transmembrane</keyword>
<keyword evidence="9" id="KW-0472">Membrane</keyword>
<proteinExistence type="predicted"/>
<keyword evidence="12" id="KW-1185">Reference proteome</keyword>
<dbReference type="Pfam" id="PF03372">
    <property type="entry name" value="Exo_endo_phos"/>
    <property type="match status" value="1"/>
</dbReference>
<comment type="cofactor">
    <cofactor evidence="2">
        <name>Mg(2+)</name>
        <dbReference type="ChEBI" id="CHEBI:18420"/>
    </cofactor>
</comment>
<dbReference type="Proteomes" id="UP000606889">
    <property type="component" value="Unassembled WGS sequence"/>
</dbReference>
<protein>
    <submittedName>
        <fullName evidence="11">Endonuclease</fullName>
    </submittedName>
</protein>
<dbReference type="SUPFAM" id="SSF56219">
    <property type="entry name" value="DNase I-like"/>
    <property type="match status" value="1"/>
</dbReference>
<dbReference type="RefSeq" id="WP_186858451.1">
    <property type="nucleotide sequence ID" value="NZ_JACOON010000006.1"/>
</dbReference>
<dbReference type="PANTHER" id="PTHR15822">
    <property type="entry name" value="TRAF AND TNF RECEPTOR-ASSOCIATED PROTEIN"/>
    <property type="match status" value="1"/>
</dbReference>
<accession>A0ABR7EGU2</accession>
<evidence type="ECO:0000256" key="1">
    <source>
        <dbReference type="ARBA" id="ARBA00001936"/>
    </source>
</evidence>
<evidence type="ECO:0000256" key="8">
    <source>
        <dbReference type="ARBA" id="ARBA00023204"/>
    </source>
</evidence>
<keyword evidence="4" id="KW-0479">Metal-binding</keyword>
<evidence type="ECO:0000256" key="4">
    <source>
        <dbReference type="ARBA" id="ARBA00022723"/>
    </source>
</evidence>
<dbReference type="GO" id="GO:0004519">
    <property type="term" value="F:endonuclease activity"/>
    <property type="evidence" value="ECO:0007669"/>
    <property type="project" value="UniProtKB-KW"/>
</dbReference>